<feature type="compositionally biased region" description="Low complexity" evidence="1">
    <location>
        <begin position="1013"/>
        <end position="1027"/>
    </location>
</feature>
<feature type="region of interest" description="Disordered" evidence="1">
    <location>
        <begin position="417"/>
        <end position="467"/>
    </location>
</feature>
<feature type="compositionally biased region" description="Low complexity" evidence="1">
    <location>
        <begin position="258"/>
        <end position="270"/>
    </location>
</feature>
<feature type="compositionally biased region" description="Low complexity" evidence="1">
    <location>
        <begin position="650"/>
        <end position="663"/>
    </location>
</feature>
<feature type="compositionally biased region" description="Polar residues" evidence="1">
    <location>
        <begin position="545"/>
        <end position="558"/>
    </location>
</feature>
<feature type="compositionally biased region" description="Polar residues" evidence="1">
    <location>
        <begin position="602"/>
        <end position="612"/>
    </location>
</feature>
<feature type="compositionally biased region" description="Polar residues" evidence="1">
    <location>
        <begin position="925"/>
        <end position="940"/>
    </location>
</feature>
<sequence length="1071" mass="116542">MPQLKQLSCCIHWSDTNAPFQEHGTVYGDGVVETFIIVPNKPQGFCIRLISRGFISEGLSMIVFIDGNYQCNRTRVNLCPPKKDLPAHRTEVDFLLRQKEKARGDGMYMGREWRFDNHNVVAEAPEGFKESHFDDLGTIEVLVLRCQATRPVDADYEGSSSGEDSDVFGDRPIQDEQEEARVIEEAKPAPGTAAPAPASALEPAAEEETLGGMLGGIGLFDGANDSCEPYNHDGGRDGQRGRWVWHQHGTPELLHMNPPQYHHPAPQYHHPAPPLPQRFRTPSYNQPNHHAYSGRTEEQRNPSGPSTKNVHFDMGPPHRQHQASSRQDLRRPSNMSRPPHRPPSRERLRLDERRPSKTYGTSSGRPYEPQHIHVGQDGRYWEDYHQPHNASAGDSRYRIDNVQEGGYNDGFYGHNNNAYAARPPQGEQQHQQSVPTRTYSVDPLPQYGPQEPLSSVNQPILSEPQPQPHYQAYDYQRQHHPQPPLRYHPHHMPIPAPAGYQHPVQQPGYWPMYYPIQYPHYPLPIPTVQHVPRDGQVSNAVLPQTEEQISPMNTTNAPYANVDQGESWGGGANPDGNTQDEGNNGGAWNNNATNDNTGGNWQNEGNGDNAPNQGGDWNENNNSGDPPNNTGNSWNEGADDGNQNSKDNADGSGWDNNNNDANAAGGGTGAWGNNGNSGGNNGGGAGNDNGNGWAADTGNAEAAGGGWAADAGGEQVGTAHPALTGATDIARELYGPHGPYYSFRTLRPDEPRPDAEEEPRYDVPQLLAALRGSTKQVQPGPGYRYFKKRVIPDYIDSMETPYARFVFKYRTKEQLRDEVGIEIDVEPSGNQEIQEYQNLDKQELINLLMRAKSALGGRVPSPPMTPSTPAESDTGVPKAVDAPSRLYSKYNLPPLRPIPNGNQSRGDGGVAATPKAEDANKENEGNWNPTGGNSNDWNNSGPANEAAWGAGGGNVTGPAQPVSSQQGQQSGNSNPAESRENSQATDPGTTAGNGSWNVPDDVPARPPTPEGYQQPVDFAPQQQQAPDQRAEQDQGNNGGGTGWANGDQNNSGNEGGPWGAPNSGVTGGAGW</sequence>
<feature type="compositionally biased region" description="Basic and acidic residues" evidence="1">
    <location>
        <begin position="915"/>
        <end position="924"/>
    </location>
</feature>
<protein>
    <submittedName>
        <fullName evidence="2">Uncharacterized protein</fullName>
    </submittedName>
</protein>
<dbReference type="EMBL" id="JAVRRG010000058">
    <property type="protein sequence ID" value="KAK5092417.1"/>
    <property type="molecule type" value="Genomic_DNA"/>
</dbReference>
<keyword evidence="3" id="KW-1185">Reference proteome</keyword>
<evidence type="ECO:0000313" key="2">
    <source>
        <dbReference type="EMBL" id="KAK5092417.1"/>
    </source>
</evidence>
<feature type="compositionally biased region" description="Polar residues" evidence="1">
    <location>
        <begin position="981"/>
        <end position="996"/>
    </location>
</feature>
<feature type="compositionally biased region" description="Low complexity" evidence="1">
    <location>
        <begin position="618"/>
        <end position="633"/>
    </location>
</feature>
<feature type="compositionally biased region" description="Low complexity" evidence="1">
    <location>
        <begin position="586"/>
        <end position="601"/>
    </location>
</feature>
<feature type="compositionally biased region" description="Low complexity" evidence="1">
    <location>
        <begin position="963"/>
        <end position="974"/>
    </location>
</feature>
<feature type="compositionally biased region" description="Basic and acidic residues" evidence="1">
    <location>
        <begin position="343"/>
        <end position="355"/>
    </location>
</feature>
<name>A0ABR0KA10_9EURO</name>
<proteinExistence type="predicted"/>
<feature type="compositionally biased region" description="Gly residues" evidence="1">
    <location>
        <begin position="664"/>
        <end position="689"/>
    </location>
</feature>
<comment type="caution">
    <text evidence="2">The sequence shown here is derived from an EMBL/GenBank/DDBJ whole genome shotgun (WGS) entry which is preliminary data.</text>
</comment>
<feature type="region of interest" description="Disordered" evidence="1">
    <location>
        <begin position="255"/>
        <end position="372"/>
    </location>
</feature>
<accession>A0ABR0KA10</accession>
<gene>
    <name evidence="2" type="ORF">LTR24_005235</name>
</gene>
<feature type="region of interest" description="Disordered" evidence="1">
    <location>
        <begin position="856"/>
        <end position="1071"/>
    </location>
</feature>
<evidence type="ECO:0000313" key="3">
    <source>
        <dbReference type="Proteomes" id="UP001345013"/>
    </source>
</evidence>
<dbReference type="Proteomes" id="UP001345013">
    <property type="component" value="Unassembled WGS sequence"/>
</dbReference>
<evidence type="ECO:0000256" key="1">
    <source>
        <dbReference type="SAM" id="MobiDB-lite"/>
    </source>
</evidence>
<feature type="region of interest" description="Disordered" evidence="1">
    <location>
        <begin position="153"/>
        <end position="172"/>
    </location>
</feature>
<organism evidence="2 3">
    <name type="scientific">Lithohypha guttulata</name>
    <dbReference type="NCBI Taxonomy" id="1690604"/>
    <lineage>
        <taxon>Eukaryota</taxon>
        <taxon>Fungi</taxon>
        <taxon>Dikarya</taxon>
        <taxon>Ascomycota</taxon>
        <taxon>Pezizomycotina</taxon>
        <taxon>Eurotiomycetes</taxon>
        <taxon>Chaetothyriomycetidae</taxon>
        <taxon>Chaetothyriales</taxon>
        <taxon>Trichomeriaceae</taxon>
        <taxon>Lithohypha</taxon>
    </lineage>
</organism>
<feature type="compositionally biased region" description="Low complexity" evidence="1">
    <location>
        <begin position="690"/>
        <end position="713"/>
    </location>
</feature>
<feature type="region of interest" description="Disordered" evidence="1">
    <location>
        <begin position="545"/>
        <end position="719"/>
    </location>
</feature>
<feature type="compositionally biased region" description="Polar residues" evidence="1">
    <location>
        <begin position="426"/>
        <end position="439"/>
    </location>
</feature>
<reference evidence="2 3" key="1">
    <citation type="submission" date="2023-08" db="EMBL/GenBank/DDBJ databases">
        <title>Black Yeasts Isolated from many extreme environments.</title>
        <authorList>
            <person name="Coleine C."/>
            <person name="Stajich J.E."/>
            <person name="Selbmann L."/>
        </authorList>
    </citation>
    <scope>NUCLEOTIDE SEQUENCE [LARGE SCALE GENOMIC DNA]</scope>
    <source>
        <strain evidence="2 3">CCFEE 5885</strain>
    </source>
</reference>